<dbReference type="SUPFAM" id="SSF57850">
    <property type="entry name" value="RING/U-box"/>
    <property type="match status" value="1"/>
</dbReference>
<dbReference type="InterPro" id="IPR051834">
    <property type="entry name" value="RING_finger_E3_ligase"/>
</dbReference>
<gene>
    <name evidence="6" type="ORF">K490DRAFT_57799</name>
</gene>
<dbReference type="AlphaFoldDB" id="A0A9P4LUG8"/>
<reference evidence="6" key="1">
    <citation type="journal article" date="2020" name="Stud. Mycol.">
        <title>101 Dothideomycetes genomes: a test case for predicting lifestyles and emergence of pathogens.</title>
        <authorList>
            <person name="Haridas S."/>
            <person name="Albert R."/>
            <person name="Binder M."/>
            <person name="Bloem J."/>
            <person name="Labutti K."/>
            <person name="Salamov A."/>
            <person name="Andreopoulos B."/>
            <person name="Baker S."/>
            <person name="Barry K."/>
            <person name="Bills G."/>
            <person name="Bluhm B."/>
            <person name="Cannon C."/>
            <person name="Castanera R."/>
            <person name="Culley D."/>
            <person name="Daum C."/>
            <person name="Ezra D."/>
            <person name="Gonzalez J."/>
            <person name="Henrissat B."/>
            <person name="Kuo A."/>
            <person name="Liang C."/>
            <person name="Lipzen A."/>
            <person name="Lutzoni F."/>
            <person name="Magnuson J."/>
            <person name="Mondo S."/>
            <person name="Nolan M."/>
            <person name="Ohm R."/>
            <person name="Pangilinan J."/>
            <person name="Park H.-J."/>
            <person name="Ramirez L."/>
            <person name="Alfaro M."/>
            <person name="Sun H."/>
            <person name="Tritt A."/>
            <person name="Yoshinaga Y."/>
            <person name="Zwiers L.-H."/>
            <person name="Turgeon B."/>
            <person name="Goodwin S."/>
            <person name="Spatafora J."/>
            <person name="Crous P."/>
            <person name="Grigoriev I."/>
        </authorList>
    </citation>
    <scope>NUCLEOTIDE SEQUENCE</scope>
    <source>
        <strain evidence="6">CBS 121410</strain>
    </source>
</reference>
<accession>A0A9P4LUG8</accession>
<dbReference type="PANTHER" id="PTHR45931">
    <property type="entry name" value="SI:CH211-59O9.10"/>
    <property type="match status" value="1"/>
</dbReference>
<dbReference type="GO" id="GO:0008270">
    <property type="term" value="F:zinc ion binding"/>
    <property type="evidence" value="ECO:0007669"/>
    <property type="project" value="UniProtKB-KW"/>
</dbReference>
<evidence type="ECO:0000256" key="4">
    <source>
        <dbReference type="PROSITE-ProRule" id="PRU00175"/>
    </source>
</evidence>
<dbReference type="GO" id="GO:0005634">
    <property type="term" value="C:nucleus"/>
    <property type="evidence" value="ECO:0007669"/>
    <property type="project" value="TreeGrafter"/>
</dbReference>
<evidence type="ECO:0000313" key="6">
    <source>
        <dbReference type="EMBL" id="KAF2086505.1"/>
    </source>
</evidence>
<proteinExistence type="predicted"/>
<evidence type="ECO:0000313" key="7">
    <source>
        <dbReference type="Proteomes" id="UP000799776"/>
    </source>
</evidence>
<comment type="caution">
    <text evidence="6">The sequence shown here is derived from an EMBL/GenBank/DDBJ whole genome shotgun (WGS) entry which is preliminary data.</text>
</comment>
<evidence type="ECO:0000256" key="3">
    <source>
        <dbReference type="ARBA" id="ARBA00022833"/>
    </source>
</evidence>
<dbReference type="OrthoDB" id="3687364at2759"/>
<dbReference type="PROSITE" id="PS50089">
    <property type="entry name" value="ZF_RING_2"/>
    <property type="match status" value="1"/>
</dbReference>
<dbReference type="EMBL" id="ML978724">
    <property type="protein sequence ID" value="KAF2086505.1"/>
    <property type="molecule type" value="Genomic_DNA"/>
</dbReference>
<keyword evidence="2 4" id="KW-0863">Zinc-finger</keyword>
<evidence type="ECO:0000259" key="5">
    <source>
        <dbReference type="PROSITE" id="PS50089"/>
    </source>
</evidence>
<dbReference type="SMART" id="SM00184">
    <property type="entry name" value="RING"/>
    <property type="match status" value="1"/>
</dbReference>
<evidence type="ECO:0000256" key="1">
    <source>
        <dbReference type="ARBA" id="ARBA00022723"/>
    </source>
</evidence>
<name>A0A9P4LUG8_9PEZI</name>
<dbReference type="InterPro" id="IPR013083">
    <property type="entry name" value="Znf_RING/FYVE/PHD"/>
</dbReference>
<keyword evidence="1" id="KW-0479">Metal-binding</keyword>
<protein>
    <recommendedName>
        <fullName evidence="5">RING-type domain-containing protein</fullName>
    </recommendedName>
</protein>
<dbReference type="PANTHER" id="PTHR45931:SF3">
    <property type="entry name" value="RING ZINC FINGER-CONTAINING PROTEIN"/>
    <property type="match status" value="1"/>
</dbReference>
<sequence length="282" mass="32622">MSDRNELFRNRVQRFRQIDDLDENDRTCPICQLGYGETDVPDPDEKRNLYDLPFNVIELENSAGVSWFEGPGTLHEVPFEDSNGKIWTEHTPVKLPCGHIYGHDCINTWLLENNHCPLCRGPQYDLARSVASLPELEIKKTLFYLLNEDINLRLSCRDLVNGKRYGFSTTEAWEPTALELTPLAQGLFDKTMRFLKRFDWQLQPTANDVIEMIHEVLRRSINNGQRQACMEAMEFVHTLDGDLDTDLQVLRSRMFDATAYNLFAEDALEDKPHILDALEDLN</sequence>
<keyword evidence="3" id="KW-0862">Zinc</keyword>
<evidence type="ECO:0000256" key="2">
    <source>
        <dbReference type="ARBA" id="ARBA00022771"/>
    </source>
</evidence>
<dbReference type="Proteomes" id="UP000799776">
    <property type="component" value="Unassembled WGS sequence"/>
</dbReference>
<keyword evidence="7" id="KW-1185">Reference proteome</keyword>
<dbReference type="Pfam" id="PF13639">
    <property type="entry name" value="zf-RING_2"/>
    <property type="match status" value="1"/>
</dbReference>
<dbReference type="Gene3D" id="3.30.40.10">
    <property type="entry name" value="Zinc/RING finger domain, C3HC4 (zinc finger)"/>
    <property type="match status" value="1"/>
</dbReference>
<dbReference type="InterPro" id="IPR001841">
    <property type="entry name" value="Znf_RING"/>
</dbReference>
<dbReference type="GO" id="GO:0061630">
    <property type="term" value="F:ubiquitin protein ligase activity"/>
    <property type="evidence" value="ECO:0007669"/>
    <property type="project" value="TreeGrafter"/>
</dbReference>
<feature type="domain" description="RING-type" evidence="5">
    <location>
        <begin position="28"/>
        <end position="120"/>
    </location>
</feature>
<organism evidence="6 7">
    <name type="scientific">Saccharata proteae CBS 121410</name>
    <dbReference type="NCBI Taxonomy" id="1314787"/>
    <lineage>
        <taxon>Eukaryota</taxon>
        <taxon>Fungi</taxon>
        <taxon>Dikarya</taxon>
        <taxon>Ascomycota</taxon>
        <taxon>Pezizomycotina</taxon>
        <taxon>Dothideomycetes</taxon>
        <taxon>Dothideomycetes incertae sedis</taxon>
        <taxon>Botryosphaeriales</taxon>
        <taxon>Saccharataceae</taxon>
        <taxon>Saccharata</taxon>
    </lineage>
</organism>
<dbReference type="GO" id="GO:0006511">
    <property type="term" value="P:ubiquitin-dependent protein catabolic process"/>
    <property type="evidence" value="ECO:0007669"/>
    <property type="project" value="TreeGrafter"/>
</dbReference>